<evidence type="ECO:0000313" key="2">
    <source>
        <dbReference type="EMBL" id="ATB36923.1"/>
    </source>
</evidence>
<sequence>MLYYYAIIKINDYPRMNKGLALGSRGGSRRARSPGARAGRWPLECLAPCSPKGRALLIFPGMGQTSRSLRGRLLLGMGLLCGLASPAWALEQRYPEKNDTRELSVSTPAGQPLGKGMLTQWTEGERLHVLLTYDYNDGRRIEELAIFAQKPELAQERWRWRELKGGTATRQFDIDFGSGRATGTLVKDGKTRRYNEKLKVEPGRTFAGVGFVLAAKNLMPRLRQGEDVKLQALATTPKPRKVTVTLSREGTRNLTIGGRTLDAEHVIIHPEIGLASLVVKAPNTDLYFTGSEPPVMVGGEGTLLEPGDPVVRTGILPRQSPAAARRPAPRGR</sequence>
<dbReference type="Proteomes" id="UP000217257">
    <property type="component" value="Chromosome"/>
</dbReference>
<dbReference type="EMBL" id="CP022098">
    <property type="protein sequence ID" value="ATB36923.1"/>
    <property type="molecule type" value="Genomic_DNA"/>
</dbReference>
<dbReference type="KEGG" id="cfus:CYFUS_002338"/>
<gene>
    <name evidence="2" type="ORF">CYFUS_002338</name>
</gene>
<feature type="compositionally biased region" description="Low complexity" evidence="1">
    <location>
        <begin position="317"/>
        <end position="326"/>
    </location>
</feature>
<dbReference type="AlphaFoldDB" id="A0A250J048"/>
<protein>
    <recommendedName>
        <fullName evidence="4">DUF3108 domain-containing protein</fullName>
    </recommendedName>
</protein>
<proteinExistence type="predicted"/>
<name>A0A250J048_9BACT</name>
<accession>A0A250J048</accession>
<evidence type="ECO:0008006" key="4">
    <source>
        <dbReference type="Google" id="ProtNLM"/>
    </source>
</evidence>
<evidence type="ECO:0000256" key="1">
    <source>
        <dbReference type="SAM" id="MobiDB-lite"/>
    </source>
</evidence>
<feature type="region of interest" description="Disordered" evidence="1">
    <location>
        <begin position="310"/>
        <end position="332"/>
    </location>
</feature>
<evidence type="ECO:0000313" key="3">
    <source>
        <dbReference type="Proteomes" id="UP000217257"/>
    </source>
</evidence>
<organism evidence="2 3">
    <name type="scientific">Cystobacter fuscus</name>
    <dbReference type="NCBI Taxonomy" id="43"/>
    <lineage>
        <taxon>Bacteria</taxon>
        <taxon>Pseudomonadati</taxon>
        <taxon>Myxococcota</taxon>
        <taxon>Myxococcia</taxon>
        <taxon>Myxococcales</taxon>
        <taxon>Cystobacterineae</taxon>
        <taxon>Archangiaceae</taxon>
        <taxon>Cystobacter</taxon>
    </lineage>
</organism>
<reference evidence="2 3" key="1">
    <citation type="submission" date="2017-06" db="EMBL/GenBank/DDBJ databases">
        <title>Sequencing and comparative analysis of myxobacterial genomes.</title>
        <authorList>
            <person name="Rupp O."/>
            <person name="Goesmann A."/>
            <person name="Sogaard-Andersen L."/>
        </authorList>
    </citation>
    <scope>NUCLEOTIDE SEQUENCE [LARGE SCALE GENOMIC DNA]</scope>
    <source>
        <strain evidence="2 3">DSM 52655</strain>
    </source>
</reference>